<evidence type="ECO:0000256" key="4">
    <source>
        <dbReference type="ARBA" id="ARBA00022801"/>
    </source>
</evidence>
<dbReference type="SUPFAM" id="SSF143081">
    <property type="entry name" value="BB1717-like"/>
    <property type="match status" value="1"/>
</dbReference>
<evidence type="ECO:0000256" key="2">
    <source>
        <dbReference type="ARBA" id="ARBA00022670"/>
    </source>
</evidence>
<dbReference type="RefSeq" id="WP_009295980.1">
    <property type="nucleotide sequence ID" value="NZ_CACRUA010000027.1"/>
</dbReference>
<dbReference type="InterPro" id="IPR003738">
    <property type="entry name" value="SRAP"/>
</dbReference>
<organism evidence="9">
    <name type="scientific">Clostridium symbiosum</name>
    <name type="common">Bacteroides symbiosus</name>
    <dbReference type="NCBI Taxonomy" id="1512"/>
    <lineage>
        <taxon>Bacteria</taxon>
        <taxon>Bacillati</taxon>
        <taxon>Bacillota</taxon>
        <taxon>Clostridia</taxon>
        <taxon>Lachnospirales</taxon>
        <taxon>Lachnospiraceae</taxon>
        <taxon>Otoolea</taxon>
    </lineage>
</organism>
<keyword evidence="6" id="KW-0238">DNA-binding</keyword>
<gene>
    <name evidence="9" type="primary">yedK_2</name>
    <name evidence="9" type="ORF">CSLFYP84_02324</name>
</gene>
<name>A0A6N3F178_CLOSY</name>
<accession>A0A6N3F178</accession>
<protein>
    <recommendedName>
        <fullName evidence="8">Abasic site processing protein</fullName>
        <ecNumber evidence="8">3.4.-.-</ecNumber>
    </recommendedName>
</protein>
<keyword evidence="4 8" id="KW-0378">Hydrolase</keyword>
<evidence type="ECO:0000256" key="8">
    <source>
        <dbReference type="RuleBase" id="RU364100"/>
    </source>
</evidence>
<comment type="similarity">
    <text evidence="1 8">Belongs to the SOS response-associated peptidase family.</text>
</comment>
<dbReference type="EMBL" id="CACRUA010000027">
    <property type="protein sequence ID" value="VYU45753.1"/>
    <property type="molecule type" value="Genomic_DNA"/>
</dbReference>
<proteinExistence type="inferred from homology"/>
<evidence type="ECO:0000256" key="3">
    <source>
        <dbReference type="ARBA" id="ARBA00022763"/>
    </source>
</evidence>
<dbReference type="AlphaFoldDB" id="A0A6N3F178"/>
<dbReference type="GO" id="GO:0003697">
    <property type="term" value="F:single-stranded DNA binding"/>
    <property type="evidence" value="ECO:0007669"/>
    <property type="project" value="InterPro"/>
</dbReference>
<dbReference type="PANTHER" id="PTHR13604:SF0">
    <property type="entry name" value="ABASIC SITE PROCESSING PROTEIN HMCES"/>
    <property type="match status" value="1"/>
</dbReference>
<dbReference type="PANTHER" id="PTHR13604">
    <property type="entry name" value="DC12-RELATED"/>
    <property type="match status" value="1"/>
</dbReference>
<evidence type="ECO:0000256" key="6">
    <source>
        <dbReference type="ARBA" id="ARBA00023125"/>
    </source>
</evidence>
<dbReference type="GO" id="GO:0006508">
    <property type="term" value="P:proteolysis"/>
    <property type="evidence" value="ECO:0007669"/>
    <property type="project" value="UniProtKB-KW"/>
</dbReference>
<keyword evidence="2 8" id="KW-0645">Protease</keyword>
<dbReference type="Pfam" id="PF02586">
    <property type="entry name" value="SRAP"/>
    <property type="match status" value="1"/>
</dbReference>
<evidence type="ECO:0000256" key="7">
    <source>
        <dbReference type="ARBA" id="ARBA00023239"/>
    </source>
</evidence>
<dbReference type="Gene3D" id="3.90.1680.10">
    <property type="entry name" value="SOS response associated peptidase-like"/>
    <property type="match status" value="1"/>
</dbReference>
<keyword evidence="7" id="KW-0456">Lyase</keyword>
<dbReference type="GO" id="GO:0106300">
    <property type="term" value="P:protein-DNA covalent cross-linking repair"/>
    <property type="evidence" value="ECO:0007669"/>
    <property type="project" value="InterPro"/>
</dbReference>
<dbReference type="InterPro" id="IPR036590">
    <property type="entry name" value="SRAP-like"/>
</dbReference>
<keyword evidence="5" id="KW-0190">Covalent protein-DNA linkage</keyword>
<dbReference type="EC" id="3.4.-.-" evidence="8"/>
<dbReference type="GO" id="GO:0016829">
    <property type="term" value="F:lyase activity"/>
    <property type="evidence" value="ECO:0007669"/>
    <property type="project" value="UniProtKB-KW"/>
</dbReference>
<evidence type="ECO:0000256" key="1">
    <source>
        <dbReference type="ARBA" id="ARBA00008136"/>
    </source>
</evidence>
<evidence type="ECO:0000313" key="9">
    <source>
        <dbReference type="EMBL" id="VYU45753.1"/>
    </source>
</evidence>
<keyword evidence="3" id="KW-0227">DNA damage</keyword>
<dbReference type="GO" id="GO:0008233">
    <property type="term" value="F:peptidase activity"/>
    <property type="evidence" value="ECO:0007669"/>
    <property type="project" value="UniProtKB-KW"/>
</dbReference>
<evidence type="ECO:0000256" key="5">
    <source>
        <dbReference type="ARBA" id="ARBA00023124"/>
    </source>
</evidence>
<sequence>MCSRYFTEDKRSGMRTEIHPCDEAAVFTSGSDGRTEARMMYWGFRALKGNADSLVFNARSETVSDKVMFRESFLHRRCVVPAAGFYEWNRAGEKAVFEPENKETLYFAGVYRMEKGVPRFVILTTQANESMVKIHDRMPLIIKEEQIEEWLGGMEGCKALLGQVPEKLKKSMEYEQQAFEFN</sequence>
<reference evidence="9" key="1">
    <citation type="submission" date="2019-11" db="EMBL/GenBank/DDBJ databases">
        <authorList>
            <person name="Feng L."/>
        </authorList>
    </citation>
    <scope>NUCLEOTIDE SEQUENCE</scope>
    <source>
        <strain evidence="9">CsymbiosumLFYP84</strain>
    </source>
</reference>